<evidence type="ECO:0000313" key="3">
    <source>
        <dbReference type="Proteomes" id="UP001629113"/>
    </source>
</evidence>
<sequence>MQPKPVVCICSKRFNTEDAMLQHQRDSPHHVVVPQAQQQIPRLDQLVQRLSLQDQEADHCFIPFAGGGPTTFLAMSSDLPISKQIMAGAKKSFVAEGSKPKKKKARKRTSLKIDQGSHATSKVNQNTGQTMNLLEDQDWALCDKDCGWCGHCAEGASY</sequence>
<feature type="compositionally biased region" description="Basic residues" evidence="1">
    <location>
        <begin position="100"/>
        <end position="110"/>
    </location>
</feature>
<proteinExistence type="predicted"/>
<feature type="region of interest" description="Disordered" evidence="1">
    <location>
        <begin position="92"/>
        <end position="123"/>
    </location>
</feature>
<evidence type="ECO:0000256" key="1">
    <source>
        <dbReference type="SAM" id="MobiDB-lite"/>
    </source>
</evidence>
<comment type="caution">
    <text evidence="2">The sequence shown here is derived from an EMBL/GenBank/DDBJ whole genome shotgun (WGS) entry which is preliminary data.</text>
</comment>
<dbReference type="Proteomes" id="UP001629113">
    <property type="component" value="Unassembled WGS sequence"/>
</dbReference>
<name>A0ABR4PEV7_9HELO</name>
<keyword evidence="3" id="KW-1185">Reference proteome</keyword>
<reference evidence="2 3" key="1">
    <citation type="submission" date="2024-06" db="EMBL/GenBank/DDBJ databases">
        <title>Complete genome of Phlyctema vagabunda strain 19-DSS-EL-015.</title>
        <authorList>
            <person name="Fiorenzani C."/>
        </authorList>
    </citation>
    <scope>NUCLEOTIDE SEQUENCE [LARGE SCALE GENOMIC DNA]</scope>
    <source>
        <strain evidence="2 3">19-DSS-EL-015</strain>
    </source>
</reference>
<accession>A0ABR4PEV7</accession>
<evidence type="ECO:0008006" key="4">
    <source>
        <dbReference type="Google" id="ProtNLM"/>
    </source>
</evidence>
<evidence type="ECO:0000313" key="2">
    <source>
        <dbReference type="EMBL" id="KAL3421823.1"/>
    </source>
</evidence>
<dbReference type="EMBL" id="JBFCZG010000005">
    <property type="protein sequence ID" value="KAL3421823.1"/>
    <property type="molecule type" value="Genomic_DNA"/>
</dbReference>
<protein>
    <recommendedName>
        <fullName evidence="4">C2H2-type domain-containing protein</fullName>
    </recommendedName>
</protein>
<gene>
    <name evidence="2" type="ORF">PVAG01_05979</name>
</gene>
<organism evidence="2 3">
    <name type="scientific">Phlyctema vagabunda</name>
    <dbReference type="NCBI Taxonomy" id="108571"/>
    <lineage>
        <taxon>Eukaryota</taxon>
        <taxon>Fungi</taxon>
        <taxon>Dikarya</taxon>
        <taxon>Ascomycota</taxon>
        <taxon>Pezizomycotina</taxon>
        <taxon>Leotiomycetes</taxon>
        <taxon>Helotiales</taxon>
        <taxon>Dermateaceae</taxon>
        <taxon>Phlyctema</taxon>
    </lineage>
</organism>